<dbReference type="InterPro" id="IPR050373">
    <property type="entry name" value="Fibrinogen_C-term_domain"/>
</dbReference>
<feature type="chain" id="PRO_5001831003" evidence="1">
    <location>
        <begin position="24"/>
        <end position="278"/>
    </location>
</feature>
<dbReference type="InterPro" id="IPR002181">
    <property type="entry name" value="Fibrinogen_a/b/g_C_dom"/>
</dbReference>
<feature type="non-terminal residue" evidence="3">
    <location>
        <position position="278"/>
    </location>
</feature>
<dbReference type="InterPro" id="IPR014716">
    <property type="entry name" value="Fibrinogen_a/b/g_C_1"/>
</dbReference>
<dbReference type="InterPro" id="IPR036056">
    <property type="entry name" value="Fibrinogen-like_C"/>
</dbReference>
<dbReference type="SMART" id="SM00186">
    <property type="entry name" value="FBG"/>
    <property type="match status" value="1"/>
</dbReference>
<reference evidence="3 4" key="1">
    <citation type="submission" date="2013-11" db="EMBL/GenBank/DDBJ databases">
        <title>Genome sequencing of Stegodyphus mimosarum.</title>
        <authorList>
            <person name="Bechsgaard J."/>
        </authorList>
    </citation>
    <scope>NUCLEOTIDE SEQUENCE [LARGE SCALE GENOMIC DNA]</scope>
</reference>
<dbReference type="PROSITE" id="PS51406">
    <property type="entry name" value="FIBRINOGEN_C_2"/>
    <property type="match status" value="1"/>
</dbReference>
<dbReference type="OrthoDB" id="9990035at2759"/>
<dbReference type="Proteomes" id="UP000054359">
    <property type="component" value="Unassembled WGS sequence"/>
</dbReference>
<dbReference type="STRING" id="407821.A0A087UYB3"/>
<dbReference type="Pfam" id="PF00147">
    <property type="entry name" value="Fibrinogen_C"/>
    <property type="match status" value="1"/>
</dbReference>
<name>A0A087UYB3_STEMI</name>
<keyword evidence="1" id="KW-0732">Signal</keyword>
<feature type="domain" description="Fibrinogen C-terminal" evidence="2">
    <location>
        <begin position="53"/>
        <end position="274"/>
    </location>
</feature>
<dbReference type="SUPFAM" id="SSF56496">
    <property type="entry name" value="Fibrinogen C-terminal domain-like"/>
    <property type="match status" value="1"/>
</dbReference>
<dbReference type="EMBL" id="KK122261">
    <property type="protein sequence ID" value="KFM82352.1"/>
    <property type="molecule type" value="Genomic_DNA"/>
</dbReference>
<protein>
    <submittedName>
        <fullName evidence="3">Techylectin-5A</fullName>
    </submittedName>
</protein>
<evidence type="ECO:0000313" key="3">
    <source>
        <dbReference type="EMBL" id="KFM82352.1"/>
    </source>
</evidence>
<sequence length="278" mass="32614">MFHYKLLFWICVLLFAGFETVFNENTKQEGKADAFIKLRNYLNPPSPFPYPCPKPPERPMDCAEVLLNGHNTSGVYTLWPKSRILSCESVKAYCDMDTDGGGWTVIQRRGNFSRPVDYFYKNWNEYKRGFGKLNEDFWFGNDNIFAFTNQKLYSVRFELLYYNNTRAYAAYDKFWIDDEDHGYRLHISGYYGNAGDEMEDNNNNKFSTKDRNNDNSTLLYICAEYMKGAWWYNVCGTVNLNGLYLGDLTNHTGIFWNSNMEGLKSTKIMIRPYDFLKT</sequence>
<dbReference type="GO" id="GO:0005615">
    <property type="term" value="C:extracellular space"/>
    <property type="evidence" value="ECO:0007669"/>
    <property type="project" value="TreeGrafter"/>
</dbReference>
<dbReference type="PANTHER" id="PTHR19143">
    <property type="entry name" value="FIBRINOGEN/TENASCIN/ANGIOPOEITIN"/>
    <property type="match status" value="1"/>
</dbReference>
<evidence type="ECO:0000313" key="4">
    <source>
        <dbReference type="Proteomes" id="UP000054359"/>
    </source>
</evidence>
<dbReference type="CDD" id="cd00087">
    <property type="entry name" value="FReD"/>
    <property type="match status" value="1"/>
</dbReference>
<dbReference type="OMA" id="NTINGNC"/>
<keyword evidence="4" id="KW-1185">Reference proteome</keyword>
<accession>A0A087UYB3</accession>
<gene>
    <name evidence="3" type="ORF">X975_05503</name>
</gene>
<evidence type="ECO:0000259" key="2">
    <source>
        <dbReference type="PROSITE" id="PS51406"/>
    </source>
</evidence>
<dbReference type="AlphaFoldDB" id="A0A087UYB3"/>
<dbReference type="PANTHER" id="PTHR19143:SF458">
    <property type="entry name" value="FIBRINOGEN C-TERMINAL DOMAIN-CONTAINING PROTEIN-RELATED"/>
    <property type="match status" value="1"/>
</dbReference>
<dbReference type="NCBIfam" id="NF040941">
    <property type="entry name" value="GGGWT_bact"/>
    <property type="match status" value="1"/>
</dbReference>
<evidence type="ECO:0000256" key="1">
    <source>
        <dbReference type="SAM" id="SignalP"/>
    </source>
</evidence>
<feature type="signal peptide" evidence="1">
    <location>
        <begin position="1"/>
        <end position="23"/>
    </location>
</feature>
<organism evidence="3 4">
    <name type="scientific">Stegodyphus mimosarum</name>
    <name type="common">African social velvet spider</name>
    <dbReference type="NCBI Taxonomy" id="407821"/>
    <lineage>
        <taxon>Eukaryota</taxon>
        <taxon>Metazoa</taxon>
        <taxon>Ecdysozoa</taxon>
        <taxon>Arthropoda</taxon>
        <taxon>Chelicerata</taxon>
        <taxon>Arachnida</taxon>
        <taxon>Araneae</taxon>
        <taxon>Araneomorphae</taxon>
        <taxon>Entelegynae</taxon>
        <taxon>Eresoidea</taxon>
        <taxon>Eresidae</taxon>
        <taxon>Stegodyphus</taxon>
    </lineage>
</organism>
<proteinExistence type="predicted"/>
<dbReference type="Gene3D" id="3.90.215.10">
    <property type="entry name" value="Gamma Fibrinogen, chain A, domain 1"/>
    <property type="match status" value="1"/>
</dbReference>